<dbReference type="PANTHER" id="PTHR35895">
    <property type="entry name" value="CHROMOSOME 16, WHOLE GENOME SHOTGUN SEQUENCE"/>
    <property type="match status" value="1"/>
</dbReference>
<accession>A0A2P6MQ35</accession>
<comment type="caution">
    <text evidence="3">The sequence shown here is derived from an EMBL/GenBank/DDBJ whole genome shotgun (WGS) entry which is preliminary data.</text>
</comment>
<sequence>MDSKYFYPTDDEATSFPMDDLSTPKPNPNIVASPRQAGRRRDSVTEFDSIEEKKEPTKPTKKSKKEQLIGILTHKSYGKVPRWMWLSVLFVLITVATVLIALFAVLPAIVQLIVNNVSIDFTSIRLSSPVETSFVLNADGFLNNAGPFSATIEASGPDPLQNRKRADTPNVPPGALLVYYLDVPMAYLFLPTINHKGGVSREPFSVVNKTVTIINLSQWRKFATDLIYGDLLKWHLVGTINVKALGRWYYNVKFSKYIDIPGYQGLNNVKVSNFDLSTSNATNINALLSVQILQNSTVQIDQLGALTLQLNYKNVSVGTAYASSSQLLTGTTTLNLKGTIESQDLNTLSQLISNYLGTTDSLVEATIVGSDNLLLAPSLIGVTLNTVLPPTDVNLVANLTFDAVTIKPVDDVVVGLLAATEILGPDSPIIIKNINITSQLYYGDSNLGTLLYASDVVNHGEPILTLDIDSQVTLADGGLPFANFTVAFVESDNVTLSLRGSFNSLVTLAVGTLLLTDLKLDSDTSLKGLSGGENTTILSLDLPENTQNGIALDLVVDLYNPGVVSIDLGVVDFLVVYEDVQIGTLAGQDINIVPSDNLLDLAGELNSQISNSSLDKIQDFFNVYVHNITTKVSVRGRTPIDRQGVIPTWQGILIESLDITTKVVPPSNLSLIQGLDFTSLQMDFSRCDSGIVPIVSNVTSVFVSPFAFPLSVVGVKVKVALLVDGVAAAEIIVPGDFLPSISNQTERSLNFTLKQSSLQIVNLTYWTRLVTGLLYNEAYAINVLGSADASVDTNVGHLILYNVTIDQNVTLPGFDGLRNVSIRDFSLLRSNQTNVNVDLKVDIIENSYVEIYNIGDLIMDLIYENVSLGVLFANDANITRGNTTLQVYGSITGGDDAALGRLISGYLGTSPTPVGARVTGNTCPLLSPSLVNLQLNPLLPPAGVQLVQNISFSAITIQPMDNQKVGLVVQSQVTILQILGPNSPLIVRNVDLDVNLYYNGLDLGNLKFQGNVENGENPTFPLLIDSQLFFTDQWAFFTEQYVALDRVTLVLAGNLGATATIAPGTISLSGLHLNNSVPLTGLSGLMNTTVTSLDLPTNSNDGGITLNIAAETLNPSIASINLGDVPFSVIYHDSNIGQLTGFDLGLVPGDNALELQGSLKPAIPGDLVAIEDFFNRYVHGLITPVKVVGNAVASSARPDWVTQLINSLNIPTEIVGPKNLSIIRGLALSGLQLDFSDNANGNVIASGPVDSLFKSPFGFPLSIVQVAVNFALQVQGNSAAQTENYSPFVPSTSNQDTGALNFNLQGAVLHVVNQPVFTLVVKGLVYTEEAVVTLTGTANAVTQTIIGNIELKDIPFSYDVTLPGYNGLQNPILSNFSLLNSNATNVNFMAVVTITQNSFVQLFHIGNIYFNLLYKEAKLGIITAADAFIVQGATRLPVVGTIQTDRLDLLSELITRYLGTEDTPVTAVVTASDDLLVSDGLSGLALNTVLPASNTRLIKDIGFTRLDILPKDNAVVGLGAATLVTIQQILGPISPLDVLSIDLNINLLSNGNVLGTLVYSTTVPDGSTPTFAVQIDSDLRFNDGGENFAKFTEAYVALPDVTLELAGTFSATARIAPGVVTLSNLPLDNFVPLVGINGFPNTTILSLDLPSNSADGGITLLITVALQNPSIVNIALGDVPFIVNFDGARIGTIIAPAVTLHPGTNVLNTAGQLKPFQPSDLAAIQVFFNRYIHEMDTQVSVTGNLQDNSRPTWLMELINSLDISTVVVPPPNLQLIGQLTFNTLGLTLPGQPGDATDNGLVPFSSQVTAVFKSPFGFPLSVVQVSVAVVLAYDGATVATAPKSAYLPSTSDQAAERLDFTLSGTELQVSDRAGFSDLTAALLLMPSATLGVSGTADAIVSTILGDLTLNDIPFNSPVTLIGFDSFPFPAITILGPNQDITAGTATEIDLNVALVIQNPTVITLTVSALNIDFGFNPDNSTSGTTTLGYVTLDQLTLKPGENDLVGVGHYTAPTDSGVGRDFLSNYINHVWNNIHLTGSANNVPLLRNGVEQLSTRTIFPGQPTDLLLSPVILTFTPSSLLPLAFPVDLTFTNPFPVDYNLERLENFVIYRNSDRMMIGTLQDTDGIVVPSGQQRTKRANFVILGNLVSQAAVIFGSPALAVGEIVVDIQEYGPVRLDFTQVFTVETRGLYTPPPQTDSQILPTEILPTQILPTDLLPSGTQILPTDILPTQILPTDILPTQILPTDILPTEIVPTAAKRRSQPVVVEKSSFALQDQVLVH</sequence>
<keyword evidence="2" id="KW-0812">Transmembrane</keyword>
<evidence type="ECO:0000313" key="3">
    <source>
        <dbReference type="EMBL" id="PRP73824.1"/>
    </source>
</evidence>
<feature type="region of interest" description="Disordered" evidence="1">
    <location>
        <begin position="1"/>
        <end position="64"/>
    </location>
</feature>
<reference evidence="3 4" key="1">
    <citation type="journal article" date="2018" name="Genome Biol. Evol.">
        <title>Multiple Roots of Fruiting Body Formation in Amoebozoa.</title>
        <authorList>
            <person name="Hillmann F."/>
            <person name="Forbes G."/>
            <person name="Novohradska S."/>
            <person name="Ferling I."/>
            <person name="Riege K."/>
            <person name="Groth M."/>
            <person name="Westermann M."/>
            <person name="Marz M."/>
            <person name="Spaller T."/>
            <person name="Winckler T."/>
            <person name="Schaap P."/>
            <person name="Glockner G."/>
        </authorList>
    </citation>
    <scope>NUCLEOTIDE SEQUENCE [LARGE SCALE GENOMIC DNA]</scope>
    <source>
        <strain evidence="3 4">Jena</strain>
    </source>
</reference>
<protein>
    <submittedName>
        <fullName evidence="3">Uncharacterized protein</fullName>
    </submittedName>
</protein>
<keyword evidence="2" id="KW-1133">Transmembrane helix</keyword>
<feature type="compositionally biased region" description="Basic and acidic residues" evidence="1">
    <location>
        <begin position="39"/>
        <end position="58"/>
    </location>
</feature>
<evidence type="ECO:0000256" key="1">
    <source>
        <dbReference type="SAM" id="MobiDB-lite"/>
    </source>
</evidence>
<evidence type="ECO:0000313" key="4">
    <source>
        <dbReference type="Proteomes" id="UP000241769"/>
    </source>
</evidence>
<dbReference type="GO" id="GO:0016020">
    <property type="term" value="C:membrane"/>
    <property type="evidence" value="ECO:0007669"/>
    <property type="project" value="TreeGrafter"/>
</dbReference>
<organism evidence="3 4">
    <name type="scientific">Planoprotostelium fungivorum</name>
    <dbReference type="NCBI Taxonomy" id="1890364"/>
    <lineage>
        <taxon>Eukaryota</taxon>
        <taxon>Amoebozoa</taxon>
        <taxon>Evosea</taxon>
        <taxon>Variosea</taxon>
        <taxon>Cavosteliida</taxon>
        <taxon>Cavosteliaceae</taxon>
        <taxon>Planoprotostelium</taxon>
    </lineage>
</organism>
<proteinExistence type="predicted"/>
<dbReference type="PANTHER" id="PTHR35895:SF1">
    <property type="entry name" value="LIPID-BINDING SERUM GLYCOPROTEIN C-TERMINAL DOMAIN-CONTAINING PROTEIN"/>
    <property type="match status" value="1"/>
</dbReference>
<dbReference type="InterPro" id="IPR022185">
    <property type="entry name" value="DUF3712"/>
</dbReference>
<dbReference type="STRING" id="1890364.A0A2P6MQ35"/>
<gene>
    <name evidence="3" type="ORF">PROFUN_10194</name>
</gene>
<name>A0A2P6MQ35_9EUKA</name>
<dbReference type="OrthoDB" id="10039566at2759"/>
<dbReference type="InParanoid" id="A0A2P6MQ35"/>
<dbReference type="Proteomes" id="UP000241769">
    <property type="component" value="Unassembled WGS sequence"/>
</dbReference>
<feature type="transmembrane region" description="Helical" evidence="2">
    <location>
        <begin position="83"/>
        <end position="110"/>
    </location>
</feature>
<evidence type="ECO:0000256" key="2">
    <source>
        <dbReference type="SAM" id="Phobius"/>
    </source>
</evidence>
<keyword evidence="2" id="KW-0472">Membrane</keyword>
<dbReference type="EMBL" id="MDYQ01000539">
    <property type="protein sequence ID" value="PRP73824.1"/>
    <property type="molecule type" value="Genomic_DNA"/>
</dbReference>
<dbReference type="InterPro" id="IPR046368">
    <property type="entry name" value="Tag1"/>
</dbReference>
<dbReference type="Pfam" id="PF12505">
    <property type="entry name" value="DUF3712"/>
    <property type="match status" value="7"/>
</dbReference>
<keyword evidence="4" id="KW-1185">Reference proteome</keyword>